<dbReference type="CDD" id="cd17535">
    <property type="entry name" value="REC_NarL-like"/>
    <property type="match status" value="1"/>
</dbReference>
<dbReference type="Gene3D" id="3.40.50.2300">
    <property type="match status" value="1"/>
</dbReference>
<dbReference type="Pfam" id="PF00072">
    <property type="entry name" value="Response_reg"/>
    <property type="match status" value="1"/>
</dbReference>
<dbReference type="Proteomes" id="UP001234798">
    <property type="component" value="Chromosome"/>
</dbReference>
<gene>
    <name evidence="6" type="ORF">RAS12_29275</name>
</gene>
<evidence type="ECO:0000256" key="3">
    <source>
        <dbReference type="PROSITE-ProRule" id="PRU00169"/>
    </source>
</evidence>
<dbReference type="PROSITE" id="PS00622">
    <property type="entry name" value="HTH_LUXR_1"/>
    <property type="match status" value="1"/>
</dbReference>
<dbReference type="EMBL" id="CP132976">
    <property type="protein sequence ID" value="WMD20637.1"/>
    <property type="molecule type" value="Genomic_DNA"/>
</dbReference>
<dbReference type="PANTHER" id="PTHR45566">
    <property type="entry name" value="HTH-TYPE TRANSCRIPTIONAL REGULATOR YHJB-RELATED"/>
    <property type="match status" value="1"/>
</dbReference>
<sequence length="213" mass="23208">MPVILIADGHPLFRDALRGLIGRLFPRATVHEAGQISVLYDLAVARRDASLLLLDLELPGSSGFGPLVQVRSQHPHLPVVVLSAHDDPLLMRRAVAHGVMGFIPKSVDVETLCGALRQAVAGKFWLPQESDAYGSVSLEDELLASSVRELTPQQFRVLQMVGGGLLNKQIAHELKVSEATIKTHMTAVMRKLCVSNRTQAVLIAGRLGMTTWR</sequence>
<dbReference type="PROSITE" id="PS50043">
    <property type="entry name" value="HTH_LUXR_2"/>
    <property type="match status" value="1"/>
</dbReference>
<dbReference type="PANTHER" id="PTHR45566:SF1">
    <property type="entry name" value="HTH-TYPE TRANSCRIPTIONAL REGULATOR YHJB-RELATED"/>
    <property type="match status" value="1"/>
</dbReference>
<feature type="domain" description="Response regulatory" evidence="5">
    <location>
        <begin position="3"/>
        <end position="120"/>
    </location>
</feature>
<name>A0ABY9M1Q3_9BURK</name>
<keyword evidence="7" id="KW-1185">Reference proteome</keyword>
<dbReference type="InterPro" id="IPR000792">
    <property type="entry name" value="Tscrpt_reg_LuxR_C"/>
</dbReference>
<dbReference type="SMART" id="SM00448">
    <property type="entry name" value="REC"/>
    <property type="match status" value="1"/>
</dbReference>
<dbReference type="InterPro" id="IPR001789">
    <property type="entry name" value="Sig_transdc_resp-reg_receiver"/>
</dbReference>
<protein>
    <submittedName>
        <fullName evidence="6">Response regulator transcription factor</fullName>
    </submittedName>
</protein>
<dbReference type="InterPro" id="IPR051015">
    <property type="entry name" value="EvgA-like"/>
</dbReference>
<dbReference type="InterPro" id="IPR036388">
    <property type="entry name" value="WH-like_DNA-bd_sf"/>
</dbReference>
<proteinExistence type="predicted"/>
<dbReference type="Gene3D" id="1.10.10.10">
    <property type="entry name" value="Winged helix-like DNA-binding domain superfamily/Winged helix DNA-binding domain"/>
    <property type="match status" value="1"/>
</dbReference>
<feature type="modified residue" description="4-aspartylphosphate" evidence="3">
    <location>
        <position position="55"/>
    </location>
</feature>
<evidence type="ECO:0000259" key="4">
    <source>
        <dbReference type="PROSITE" id="PS50043"/>
    </source>
</evidence>
<dbReference type="SMART" id="SM00421">
    <property type="entry name" value="HTH_LUXR"/>
    <property type="match status" value="1"/>
</dbReference>
<keyword evidence="2" id="KW-0238">DNA-binding</keyword>
<accession>A0ABY9M1Q3</accession>
<keyword evidence="1 3" id="KW-0597">Phosphoprotein</keyword>
<dbReference type="InterPro" id="IPR016032">
    <property type="entry name" value="Sig_transdc_resp-reg_C-effctor"/>
</dbReference>
<reference evidence="6 7" key="1">
    <citation type="submission" date="2023-08" db="EMBL/GenBank/DDBJ databases">
        <title>Achromobacter seleniivolatilans sp. nov., isolated from seleniferous soil.</title>
        <authorList>
            <person name="Zhang S."/>
            <person name="Li K."/>
            <person name="Peng J."/>
            <person name="Zhao Q."/>
            <person name="Wang H."/>
            <person name="Guo Y."/>
        </authorList>
    </citation>
    <scope>NUCLEOTIDE SEQUENCE [LARGE SCALE GENOMIC DNA]</scope>
    <source>
        <strain evidence="6 7">R39</strain>
    </source>
</reference>
<evidence type="ECO:0000259" key="5">
    <source>
        <dbReference type="PROSITE" id="PS50110"/>
    </source>
</evidence>
<evidence type="ECO:0000313" key="6">
    <source>
        <dbReference type="EMBL" id="WMD20637.1"/>
    </source>
</evidence>
<organism evidence="6 7">
    <name type="scientific">Achromobacter seleniivolatilans</name>
    <dbReference type="NCBI Taxonomy" id="3047478"/>
    <lineage>
        <taxon>Bacteria</taxon>
        <taxon>Pseudomonadati</taxon>
        <taxon>Pseudomonadota</taxon>
        <taxon>Betaproteobacteria</taxon>
        <taxon>Burkholderiales</taxon>
        <taxon>Alcaligenaceae</taxon>
        <taxon>Achromobacter</taxon>
    </lineage>
</organism>
<evidence type="ECO:0000256" key="2">
    <source>
        <dbReference type="ARBA" id="ARBA00023125"/>
    </source>
</evidence>
<evidence type="ECO:0000313" key="7">
    <source>
        <dbReference type="Proteomes" id="UP001234798"/>
    </source>
</evidence>
<dbReference type="SUPFAM" id="SSF46894">
    <property type="entry name" value="C-terminal effector domain of the bipartite response regulators"/>
    <property type="match status" value="1"/>
</dbReference>
<dbReference type="Pfam" id="PF00196">
    <property type="entry name" value="GerE"/>
    <property type="match status" value="1"/>
</dbReference>
<dbReference type="PRINTS" id="PR00038">
    <property type="entry name" value="HTHLUXR"/>
</dbReference>
<dbReference type="InterPro" id="IPR058245">
    <property type="entry name" value="NreC/VraR/RcsB-like_REC"/>
</dbReference>
<dbReference type="PROSITE" id="PS50110">
    <property type="entry name" value="RESPONSE_REGULATORY"/>
    <property type="match status" value="1"/>
</dbReference>
<dbReference type="CDD" id="cd06170">
    <property type="entry name" value="LuxR_C_like"/>
    <property type="match status" value="1"/>
</dbReference>
<dbReference type="SUPFAM" id="SSF52172">
    <property type="entry name" value="CheY-like"/>
    <property type="match status" value="1"/>
</dbReference>
<dbReference type="InterPro" id="IPR011006">
    <property type="entry name" value="CheY-like_superfamily"/>
</dbReference>
<feature type="domain" description="HTH luxR-type" evidence="4">
    <location>
        <begin position="143"/>
        <end position="208"/>
    </location>
</feature>
<evidence type="ECO:0000256" key="1">
    <source>
        <dbReference type="ARBA" id="ARBA00022553"/>
    </source>
</evidence>
<dbReference type="RefSeq" id="WP_306943971.1">
    <property type="nucleotide sequence ID" value="NZ_CP132976.1"/>
</dbReference>